<protein>
    <submittedName>
        <fullName evidence="5">MFS transporter</fullName>
    </submittedName>
</protein>
<feature type="transmembrane region" description="Helical" evidence="4">
    <location>
        <begin position="120"/>
        <end position="144"/>
    </location>
</feature>
<dbReference type="Pfam" id="PF07690">
    <property type="entry name" value="MFS_1"/>
    <property type="match status" value="1"/>
</dbReference>
<feature type="transmembrane region" description="Helical" evidence="4">
    <location>
        <begin position="42"/>
        <end position="61"/>
    </location>
</feature>
<name>A0AAU9CK55_9BACT</name>
<dbReference type="AlphaFoldDB" id="A0AAU9CK55"/>
<dbReference type="GO" id="GO:0022857">
    <property type="term" value="F:transmembrane transporter activity"/>
    <property type="evidence" value="ECO:0007669"/>
    <property type="project" value="InterPro"/>
</dbReference>
<feature type="transmembrane region" description="Helical" evidence="4">
    <location>
        <begin position="368"/>
        <end position="388"/>
    </location>
</feature>
<evidence type="ECO:0000313" key="5">
    <source>
        <dbReference type="EMBL" id="BDD08277.1"/>
    </source>
</evidence>
<feature type="transmembrane region" description="Helical" evidence="4">
    <location>
        <begin position="237"/>
        <end position="255"/>
    </location>
</feature>
<keyword evidence="2 4" id="KW-1133">Transmembrane helix</keyword>
<evidence type="ECO:0000256" key="4">
    <source>
        <dbReference type="SAM" id="Phobius"/>
    </source>
</evidence>
<dbReference type="KEGG" id="fax:FUAX_07090"/>
<feature type="transmembrane region" description="Helical" evidence="4">
    <location>
        <begin position="96"/>
        <end position="114"/>
    </location>
</feature>
<sequence>MTQQHSAILSESLDGNELSLTPNPNRALGKTALWGSFFFERLMYYGIRSILILFLLNVKNITTEESQIGYGLLFSLVAVGYIIMGPLTDKYLKQKNAVLIGFALCLAGLLIAHLSTSNILFWGGLGLICLGSPAIDLNLYVLTGRLYSKADPKRHSAFYAMTLVSFLSSFIMGGFATYLYMARPANILLMLSVLPLTGLVFFFILRKDIKEIELKDEKNAKNSGTDSPASTKGWQKTVFFLALSAFVLVWASKGFNVSAVSLAFDLSNFSTAIPATMLFSSGTAFLSLTACIIMLAITAKLNAHRLPNFMSWSFAILAGAGLCWFVASEILTSAFPLVLLGLAMGTVAEVMLRPMLYSHITRISPTRWSSTAFGIAKGYMLLISNALTAVEYEGIVFGVALAVVIGVTWFFIARKPELFGRLFKGVE</sequence>
<keyword evidence="6" id="KW-1185">Reference proteome</keyword>
<gene>
    <name evidence="5" type="primary">ybgH</name>
    <name evidence="5" type="ORF">FUAX_07090</name>
</gene>
<feature type="transmembrane region" description="Helical" evidence="4">
    <location>
        <begin position="187"/>
        <end position="205"/>
    </location>
</feature>
<keyword evidence="3 4" id="KW-0472">Membrane</keyword>
<evidence type="ECO:0000256" key="3">
    <source>
        <dbReference type="ARBA" id="ARBA00023136"/>
    </source>
</evidence>
<accession>A0AAU9CK55</accession>
<feature type="transmembrane region" description="Helical" evidence="4">
    <location>
        <begin position="333"/>
        <end position="356"/>
    </location>
</feature>
<proteinExistence type="predicted"/>
<dbReference type="RefSeq" id="WP_338393545.1">
    <property type="nucleotide sequence ID" value="NZ_AP025314.1"/>
</dbReference>
<feature type="transmembrane region" description="Helical" evidence="4">
    <location>
        <begin position="275"/>
        <end position="297"/>
    </location>
</feature>
<evidence type="ECO:0000256" key="2">
    <source>
        <dbReference type="ARBA" id="ARBA00022989"/>
    </source>
</evidence>
<dbReference type="InterPro" id="IPR011701">
    <property type="entry name" value="MFS"/>
</dbReference>
<evidence type="ECO:0000313" key="6">
    <source>
        <dbReference type="Proteomes" id="UP001348817"/>
    </source>
</evidence>
<dbReference type="InterPro" id="IPR036259">
    <property type="entry name" value="MFS_trans_sf"/>
</dbReference>
<evidence type="ECO:0000256" key="1">
    <source>
        <dbReference type="ARBA" id="ARBA00022692"/>
    </source>
</evidence>
<feature type="transmembrane region" description="Helical" evidence="4">
    <location>
        <begin position="67"/>
        <end position="84"/>
    </location>
</feature>
<reference evidence="5 6" key="1">
    <citation type="submission" date="2021-12" db="EMBL/GenBank/DDBJ databases">
        <title>Genome sequencing of bacteria with rrn-lacking chromosome and rrn-plasmid.</title>
        <authorList>
            <person name="Anda M."/>
            <person name="Iwasaki W."/>
        </authorList>
    </citation>
    <scope>NUCLEOTIDE SEQUENCE [LARGE SCALE GENOMIC DNA]</scope>
    <source>
        <strain evidence="5 6">DSM 100852</strain>
    </source>
</reference>
<dbReference type="Gene3D" id="1.20.1250.20">
    <property type="entry name" value="MFS general substrate transporter like domains"/>
    <property type="match status" value="1"/>
</dbReference>
<feature type="transmembrane region" description="Helical" evidence="4">
    <location>
        <begin position="394"/>
        <end position="412"/>
    </location>
</feature>
<dbReference type="EMBL" id="AP025314">
    <property type="protein sequence ID" value="BDD08277.1"/>
    <property type="molecule type" value="Genomic_DNA"/>
</dbReference>
<feature type="transmembrane region" description="Helical" evidence="4">
    <location>
        <begin position="309"/>
        <end position="327"/>
    </location>
</feature>
<organism evidence="5 6">
    <name type="scientific">Fulvitalea axinellae</name>
    <dbReference type="NCBI Taxonomy" id="1182444"/>
    <lineage>
        <taxon>Bacteria</taxon>
        <taxon>Pseudomonadati</taxon>
        <taxon>Bacteroidota</taxon>
        <taxon>Cytophagia</taxon>
        <taxon>Cytophagales</taxon>
        <taxon>Persicobacteraceae</taxon>
        <taxon>Fulvitalea</taxon>
    </lineage>
</organism>
<dbReference type="Proteomes" id="UP001348817">
    <property type="component" value="Chromosome"/>
</dbReference>
<feature type="transmembrane region" description="Helical" evidence="4">
    <location>
        <begin position="156"/>
        <end position="181"/>
    </location>
</feature>
<dbReference type="SUPFAM" id="SSF103473">
    <property type="entry name" value="MFS general substrate transporter"/>
    <property type="match status" value="1"/>
</dbReference>
<keyword evidence="1 4" id="KW-0812">Transmembrane</keyword>